<evidence type="ECO:0000256" key="1">
    <source>
        <dbReference type="SAM" id="MobiDB-lite"/>
    </source>
</evidence>
<sequence>MTTPYILEKLEGLDVEIEDGERLGDDYTLNLSIEKQEQIFTELKLSAAAELKKADKSKAAIYISAASIFRGFFPGPADSKGVIFQFKQMLPDLADSLQKQYDEDLKLVREYLKNKVENTDKSKKAPPQRKFVPHVIPSSVRNQAREKQDDTTTSTFDQ</sequence>
<protein>
    <submittedName>
        <fullName evidence="2">Oidioi.mRNA.OKI2018_I69.PAR.g11545.t1.cds</fullName>
    </submittedName>
</protein>
<dbReference type="Proteomes" id="UP001158576">
    <property type="component" value="Chromosome PAR"/>
</dbReference>
<reference evidence="2 3" key="1">
    <citation type="submission" date="2021-04" db="EMBL/GenBank/DDBJ databases">
        <authorList>
            <person name="Bliznina A."/>
        </authorList>
    </citation>
    <scope>NUCLEOTIDE SEQUENCE [LARGE SCALE GENOMIC DNA]</scope>
</reference>
<gene>
    <name evidence="2" type="ORF">OKIOD_LOCUS3103</name>
</gene>
<accession>A0ABN7RZI9</accession>
<name>A0ABN7RZI9_OIKDI</name>
<organism evidence="2 3">
    <name type="scientific">Oikopleura dioica</name>
    <name type="common">Tunicate</name>
    <dbReference type="NCBI Taxonomy" id="34765"/>
    <lineage>
        <taxon>Eukaryota</taxon>
        <taxon>Metazoa</taxon>
        <taxon>Chordata</taxon>
        <taxon>Tunicata</taxon>
        <taxon>Appendicularia</taxon>
        <taxon>Copelata</taxon>
        <taxon>Oikopleuridae</taxon>
        <taxon>Oikopleura</taxon>
    </lineage>
</organism>
<evidence type="ECO:0000313" key="2">
    <source>
        <dbReference type="EMBL" id="CAG5087442.1"/>
    </source>
</evidence>
<evidence type="ECO:0000313" key="3">
    <source>
        <dbReference type="Proteomes" id="UP001158576"/>
    </source>
</evidence>
<keyword evidence="3" id="KW-1185">Reference proteome</keyword>
<proteinExistence type="predicted"/>
<feature type="region of interest" description="Disordered" evidence="1">
    <location>
        <begin position="116"/>
        <end position="158"/>
    </location>
</feature>
<dbReference type="EMBL" id="OU015568">
    <property type="protein sequence ID" value="CAG5087442.1"/>
    <property type="molecule type" value="Genomic_DNA"/>
</dbReference>